<feature type="transmembrane region" description="Helical" evidence="1">
    <location>
        <begin position="177"/>
        <end position="204"/>
    </location>
</feature>
<gene>
    <name evidence="2" type="ORF">N6G96_08220</name>
</gene>
<feature type="transmembrane region" description="Helical" evidence="1">
    <location>
        <begin position="272"/>
        <end position="292"/>
    </location>
</feature>
<feature type="transmembrane region" description="Helical" evidence="1">
    <location>
        <begin position="82"/>
        <end position="104"/>
    </location>
</feature>
<dbReference type="RefSeq" id="WP_269451347.1">
    <property type="nucleotide sequence ID" value="NZ_CP155431.1"/>
</dbReference>
<feature type="transmembrane region" description="Helical" evidence="1">
    <location>
        <begin position="304"/>
        <end position="326"/>
    </location>
</feature>
<protein>
    <submittedName>
        <fullName evidence="2">DUF368 domain-containing protein</fullName>
    </submittedName>
</protein>
<name>A0ABZ0Q3M0_9LACO</name>
<feature type="transmembrane region" description="Helical" evidence="1">
    <location>
        <begin position="39"/>
        <end position="62"/>
    </location>
</feature>
<feature type="transmembrane region" description="Helical" evidence="1">
    <location>
        <begin position="242"/>
        <end position="265"/>
    </location>
</feature>
<evidence type="ECO:0000313" key="3">
    <source>
        <dbReference type="Proteomes" id="UP001302696"/>
    </source>
</evidence>
<dbReference type="PANTHER" id="PTHR37308">
    <property type="entry name" value="INTEGRAL MEMBRANE PROTEIN"/>
    <property type="match status" value="1"/>
</dbReference>
<feature type="transmembrane region" description="Helical" evidence="1">
    <location>
        <begin position="211"/>
        <end position="230"/>
    </location>
</feature>
<evidence type="ECO:0000313" key="2">
    <source>
        <dbReference type="EMBL" id="WPC21254.1"/>
    </source>
</evidence>
<feature type="transmembrane region" description="Helical" evidence="1">
    <location>
        <begin position="110"/>
        <end position="127"/>
    </location>
</feature>
<keyword evidence="1" id="KW-0472">Membrane</keyword>
<dbReference type="Pfam" id="PF04018">
    <property type="entry name" value="VCA0040-like"/>
    <property type="match status" value="1"/>
</dbReference>
<dbReference type="EMBL" id="CP104778">
    <property type="protein sequence ID" value="WPC21254.1"/>
    <property type="molecule type" value="Genomic_DNA"/>
</dbReference>
<dbReference type="Proteomes" id="UP001302696">
    <property type="component" value="Chromosome"/>
</dbReference>
<accession>A0ABZ0Q3M0</accession>
<keyword evidence="1" id="KW-0812">Transmembrane</keyword>
<proteinExistence type="predicted"/>
<dbReference type="PANTHER" id="PTHR37308:SF1">
    <property type="entry name" value="POLYPRENYL-PHOSPHATE TRANSPORTER"/>
    <property type="match status" value="1"/>
</dbReference>
<keyword evidence="3" id="KW-1185">Reference proteome</keyword>
<organism evidence="2 3">
    <name type="scientific">Pediococcus inopinatus</name>
    <dbReference type="NCBI Taxonomy" id="114090"/>
    <lineage>
        <taxon>Bacteria</taxon>
        <taxon>Bacillati</taxon>
        <taxon>Bacillota</taxon>
        <taxon>Bacilli</taxon>
        <taxon>Lactobacillales</taxon>
        <taxon>Lactobacillaceae</taxon>
        <taxon>Pediococcus</taxon>
    </lineage>
</organism>
<reference evidence="3" key="1">
    <citation type="submission" date="2024-06" db="EMBL/GenBank/DDBJ databases">
        <authorList>
            <person name="Chang H.C."/>
            <person name="Mun S.Y."/>
        </authorList>
    </citation>
    <scope>NUCLEOTIDE SEQUENCE [LARGE SCALE GENOMIC DNA]</scope>
    <source>
        <strain evidence="3">KT1</strain>
    </source>
</reference>
<sequence length="334" mass="36404">MTNKNGKHKSKHISLQWTQNRKEVKQIKTKAYINTMKGFLIGIALVIPGLSGSMFAVVVGLYEKMIEAVSTFRSKPSKNIKFLLPIMLGAVVGVLASTKLVLWLCEQFPVMSYGFFIGLVIGVLPFVYKKIRQQHLKVWDLALIILGFAFIMVISHQGTEGTSEFVALTHLNGLSDWATIIFAGFFAVSMMMIPGISGAVMLMMVNQYGTIYNSVAKLLDTVMFLLVGKFDQAKSAFSSVMILLPFIIGAVIGVILMAKVLHFLLNRYAHQVYCAVLGIIGAGILILMELAIKGAMGNVQSGGSWAGVIVSLVIFIVVGTLATIFLDKQEATDA</sequence>
<dbReference type="InterPro" id="IPR007163">
    <property type="entry name" value="VCA0040-like"/>
</dbReference>
<keyword evidence="1" id="KW-1133">Transmembrane helix</keyword>
<feature type="transmembrane region" description="Helical" evidence="1">
    <location>
        <begin position="139"/>
        <end position="157"/>
    </location>
</feature>
<evidence type="ECO:0000256" key="1">
    <source>
        <dbReference type="SAM" id="Phobius"/>
    </source>
</evidence>